<gene>
    <name evidence="2" type="ORF">AVDCRST_MAG34-3001</name>
</gene>
<dbReference type="GO" id="GO:0016747">
    <property type="term" value="F:acyltransferase activity, transferring groups other than amino-acyl groups"/>
    <property type="evidence" value="ECO:0007669"/>
    <property type="project" value="InterPro"/>
</dbReference>
<dbReference type="Gene3D" id="3.40.630.30">
    <property type="match status" value="1"/>
</dbReference>
<evidence type="ECO:0000259" key="1">
    <source>
        <dbReference type="PROSITE" id="PS51186"/>
    </source>
</evidence>
<reference evidence="2" key="1">
    <citation type="submission" date="2020-02" db="EMBL/GenBank/DDBJ databases">
        <authorList>
            <person name="Meier V. D."/>
        </authorList>
    </citation>
    <scope>NUCLEOTIDE SEQUENCE</scope>
    <source>
        <strain evidence="2">AVDCRST_MAG34</strain>
    </source>
</reference>
<dbReference type="AlphaFoldDB" id="A0A6J4MWQ2"/>
<dbReference type="InterPro" id="IPR051531">
    <property type="entry name" value="N-acetyltransferase"/>
</dbReference>
<dbReference type="EMBL" id="CADCUI010000084">
    <property type="protein sequence ID" value="CAA9366564.1"/>
    <property type="molecule type" value="Genomic_DNA"/>
</dbReference>
<dbReference type="PROSITE" id="PS51186">
    <property type="entry name" value="GNAT"/>
    <property type="match status" value="1"/>
</dbReference>
<dbReference type="PANTHER" id="PTHR43792">
    <property type="entry name" value="GNAT FAMILY, PUTATIVE (AFU_ORTHOLOGUE AFUA_3G00765)-RELATED-RELATED"/>
    <property type="match status" value="1"/>
</dbReference>
<dbReference type="PANTHER" id="PTHR43792:SF1">
    <property type="entry name" value="N-ACETYLTRANSFERASE DOMAIN-CONTAINING PROTEIN"/>
    <property type="match status" value="1"/>
</dbReference>
<dbReference type="InterPro" id="IPR000182">
    <property type="entry name" value="GNAT_dom"/>
</dbReference>
<proteinExistence type="predicted"/>
<feature type="domain" description="N-acetyltransferase" evidence="1">
    <location>
        <begin position="17"/>
        <end position="186"/>
    </location>
</feature>
<sequence>MDPAIAEPPHTLRTKRLVLRRWTGSDVDALAALSADRATMRYFEALPSRAQIQQLVDRQQAALAAGEPGLFAVETKQDGRFIGFVGLAVPRFEADFQPCVEIGWRLAMDAWGHGYATEAGEAVLRHAFETLRLSEVVSFTATLNEPSQAVMRRLGMRHDVEGDFDHPSVAPGHPIRPHVLYRLTAAEWRTRFGP</sequence>
<protein>
    <submittedName>
        <fullName evidence="2">Acetyltransferase, GNAT family</fullName>
    </submittedName>
</protein>
<organism evidence="2">
    <name type="scientific">uncultured Nocardioidaceae bacterium</name>
    <dbReference type="NCBI Taxonomy" id="253824"/>
    <lineage>
        <taxon>Bacteria</taxon>
        <taxon>Bacillati</taxon>
        <taxon>Actinomycetota</taxon>
        <taxon>Actinomycetes</taxon>
        <taxon>Propionibacteriales</taxon>
        <taxon>Nocardioidaceae</taxon>
        <taxon>environmental samples</taxon>
    </lineage>
</organism>
<dbReference type="SUPFAM" id="SSF55729">
    <property type="entry name" value="Acyl-CoA N-acyltransferases (Nat)"/>
    <property type="match status" value="1"/>
</dbReference>
<keyword evidence="2" id="KW-0808">Transferase</keyword>
<name>A0A6J4MWQ2_9ACTN</name>
<accession>A0A6J4MWQ2</accession>
<dbReference type="InterPro" id="IPR016181">
    <property type="entry name" value="Acyl_CoA_acyltransferase"/>
</dbReference>
<evidence type="ECO:0000313" key="2">
    <source>
        <dbReference type="EMBL" id="CAA9366564.1"/>
    </source>
</evidence>
<dbReference type="Pfam" id="PF13302">
    <property type="entry name" value="Acetyltransf_3"/>
    <property type="match status" value="1"/>
</dbReference>